<dbReference type="InterPro" id="IPR036188">
    <property type="entry name" value="FAD/NAD-bd_sf"/>
</dbReference>
<keyword evidence="8" id="KW-1185">Reference proteome</keyword>
<dbReference type="InterPro" id="IPR002938">
    <property type="entry name" value="FAD-bd"/>
</dbReference>
<dbReference type="PANTHER" id="PTHR43004:SF19">
    <property type="entry name" value="BINDING MONOOXYGENASE, PUTATIVE (JCVI)-RELATED"/>
    <property type="match status" value="1"/>
</dbReference>
<gene>
    <name evidence="7" type="ORF">DAEQUDRAFT_408705</name>
</gene>
<feature type="domain" description="FAD-binding" evidence="6">
    <location>
        <begin position="14"/>
        <end position="107"/>
    </location>
</feature>
<keyword evidence="5" id="KW-1133">Transmembrane helix</keyword>
<protein>
    <recommendedName>
        <fullName evidence="6">FAD-binding domain-containing protein</fullName>
    </recommendedName>
</protein>
<dbReference type="EMBL" id="KV429080">
    <property type="protein sequence ID" value="KZT67060.1"/>
    <property type="molecule type" value="Genomic_DNA"/>
</dbReference>
<name>A0A165NJZ9_9APHY</name>
<keyword evidence="5" id="KW-0472">Membrane</keyword>
<dbReference type="STRING" id="1314783.A0A165NJZ9"/>
<dbReference type="OrthoDB" id="1716816at2759"/>
<keyword evidence="3" id="KW-0274">FAD</keyword>
<dbReference type="AlphaFoldDB" id="A0A165NJZ9"/>
<dbReference type="Gene3D" id="3.50.50.60">
    <property type="entry name" value="FAD/NAD(P)-binding domain"/>
    <property type="match status" value="1"/>
</dbReference>
<evidence type="ECO:0000313" key="7">
    <source>
        <dbReference type="EMBL" id="KZT67060.1"/>
    </source>
</evidence>
<evidence type="ECO:0000256" key="5">
    <source>
        <dbReference type="SAM" id="Phobius"/>
    </source>
</evidence>
<evidence type="ECO:0000313" key="8">
    <source>
        <dbReference type="Proteomes" id="UP000076727"/>
    </source>
</evidence>
<comment type="cofactor">
    <cofactor evidence="1">
        <name>FAD</name>
        <dbReference type="ChEBI" id="CHEBI:57692"/>
    </cofactor>
</comment>
<dbReference type="GO" id="GO:0016709">
    <property type="term" value="F:oxidoreductase activity, acting on paired donors, with incorporation or reduction of molecular oxygen, NAD(P)H as one donor, and incorporation of one atom of oxygen"/>
    <property type="evidence" value="ECO:0007669"/>
    <property type="project" value="UniProtKB-ARBA"/>
</dbReference>
<evidence type="ECO:0000256" key="1">
    <source>
        <dbReference type="ARBA" id="ARBA00001974"/>
    </source>
</evidence>
<dbReference type="GO" id="GO:0071949">
    <property type="term" value="F:FAD binding"/>
    <property type="evidence" value="ECO:0007669"/>
    <property type="project" value="InterPro"/>
</dbReference>
<dbReference type="Proteomes" id="UP000076727">
    <property type="component" value="Unassembled WGS sequence"/>
</dbReference>
<evidence type="ECO:0000256" key="2">
    <source>
        <dbReference type="ARBA" id="ARBA00022630"/>
    </source>
</evidence>
<feature type="transmembrane region" description="Helical" evidence="5">
    <location>
        <begin position="12"/>
        <end position="35"/>
    </location>
</feature>
<reference evidence="7 8" key="1">
    <citation type="journal article" date="2016" name="Mol. Biol. Evol.">
        <title>Comparative Genomics of Early-Diverging Mushroom-Forming Fungi Provides Insights into the Origins of Lignocellulose Decay Capabilities.</title>
        <authorList>
            <person name="Nagy L.G."/>
            <person name="Riley R."/>
            <person name="Tritt A."/>
            <person name="Adam C."/>
            <person name="Daum C."/>
            <person name="Floudas D."/>
            <person name="Sun H."/>
            <person name="Yadav J.S."/>
            <person name="Pangilinan J."/>
            <person name="Larsson K.H."/>
            <person name="Matsuura K."/>
            <person name="Barry K."/>
            <person name="Labutti K."/>
            <person name="Kuo R."/>
            <person name="Ohm R.A."/>
            <person name="Bhattacharya S.S."/>
            <person name="Shirouzu T."/>
            <person name="Yoshinaga Y."/>
            <person name="Martin F.M."/>
            <person name="Grigoriev I.V."/>
            <person name="Hibbett D.S."/>
        </authorList>
    </citation>
    <scope>NUCLEOTIDE SEQUENCE [LARGE SCALE GENOMIC DNA]</scope>
    <source>
        <strain evidence="7 8">L-15889</strain>
    </source>
</reference>
<evidence type="ECO:0000256" key="4">
    <source>
        <dbReference type="ARBA" id="ARBA00023002"/>
    </source>
</evidence>
<organism evidence="7 8">
    <name type="scientific">Daedalea quercina L-15889</name>
    <dbReference type="NCBI Taxonomy" id="1314783"/>
    <lineage>
        <taxon>Eukaryota</taxon>
        <taxon>Fungi</taxon>
        <taxon>Dikarya</taxon>
        <taxon>Basidiomycota</taxon>
        <taxon>Agaricomycotina</taxon>
        <taxon>Agaricomycetes</taxon>
        <taxon>Polyporales</taxon>
        <taxon>Fomitopsis</taxon>
    </lineage>
</organism>
<accession>A0A165NJZ9</accession>
<evidence type="ECO:0000256" key="3">
    <source>
        <dbReference type="ARBA" id="ARBA00022827"/>
    </source>
</evidence>
<dbReference type="SUPFAM" id="SSF51905">
    <property type="entry name" value="FAD/NAD(P)-binding domain"/>
    <property type="match status" value="1"/>
</dbReference>
<keyword evidence="2" id="KW-0285">Flavoprotein</keyword>
<keyword evidence="5" id="KW-0812">Transmembrane</keyword>
<keyword evidence="4" id="KW-0560">Oxidoreductase</keyword>
<sequence length="118" mass="12734">MVVLRPTRESNLNIDVLIIGAGPAGLMAALTLSHLGIGVKLLDRRCALNSCQNKTMLSRQLTVLLPVRIPGETAGQGDSFHPRMIEIWDSLGIGAELRAVGSHIHRMVLSSSMFLIHG</sequence>
<dbReference type="InterPro" id="IPR050641">
    <property type="entry name" value="RIFMO-like"/>
</dbReference>
<dbReference type="Pfam" id="PF01494">
    <property type="entry name" value="FAD_binding_3"/>
    <property type="match status" value="1"/>
</dbReference>
<dbReference type="PANTHER" id="PTHR43004">
    <property type="entry name" value="TRK SYSTEM POTASSIUM UPTAKE PROTEIN"/>
    <property type="match status" value="1"/>
</dbReference>
<proteinExistence type="predicted"/>
<evidence type="ECO:0000259" key="6">
    <source>
        <dbReference type="Pfam" id="PF01494"/>
    </source>
</evidence>